<accession>A0A015TRU9</accession>
<gene>
    <name evidence="1" type="ORF">M124_2826</name>
</gene>
<evidence type="ECO:0000313" key="2">
    <source>
        <dbReference type="Proteomes" id="UP000020529"/>
    </source>
</evidence>
<organism evidence="1 2">
    <name type="scientific">Bacteroides fragilis str. 3988T(B)14</name>
    <dbReference type="NCBI Taxonomy" id="1339315"/>
    <lineage>
        <taxon>Bacteria</taxon>
        <taxon>Pseudomonadati</taxon>
        <taxon>Bacteroidota</taxon>
        <taxon>Bacteroidia</taxon>
        <taxon>Bacteroidales</taxon>
        <taxon>Bacteroidaceae</taxon>
        <taxon>Bacteroides</taxon>
    </lineage>
</organism>
<comment type="caution">
    <text evidence="1">The sequence shown here is derived from an EMBL/GenBank/DDBJ whole genome shotgun (WGS) entry which is preliminary data.</text>
</comment>
<evidence type="ECO:0000313" key="1">
    <source>
        <dbReference type="EMBL" id="EXY73391.1"/>
    </source>
</evidence>
<name>A0A015TRU9_BACFG</name>
<sequence>MEYKWPQNSIFRQDRHLVINNIHPERWKIENHFSGSSSNLVVNSLFLYFQVDNYPFCLL</sequence>
<dbReference type="EMBL" id="JGCY01000358">
    <property type="protein sequence ID" value="EXY73391.1"/>
    <property type="molecule type" value="Genomic_DNA"/>
</dbReference>
<dbReference type="Proteomes" id="UP000020529">
    <property type="component" value="Unassembled WGS sequence"/>
</dbReference>
<reference evidence="1 2" key="1">
    <citation type="submission" date="2014-02" db="EMBL/GenBank/DDBJ databases">
        <authorList>
            <person name="Sears C."/>
            <person name="Carroll K."/>
            <person name="Sack B.R."/>
            <person name="Qadri F."/>
            <person name="Myers L.L."/>
            <person name="Chung G.-T."/>
            <person name="Escheverria P."/>
            <person name="Fraser C.M."/>
            <person name="Sadzewicz L."/>
            <person name="Shefchek K.A."/>
            <person name="Tallon L."/>
            <person name="Das S.P."/>
            <person name="Daugherty S."/>
            <person name="Mongodin E.F."/>
        </authorList>
    </citation>
    <scope>NUCLEOTIDE SEQUENCE [LARGE SCALE GENOMIC DNA]</scope>
    <source>
        <strain evidence="2">3988T(B)14</strain>
    </source>
</reference>
<dbReference type="AlphaFoldDB" id="A0A015TRU9"/>
<protein>
    <submittedName>
        <fullName evidence="1">Uncharacterized protein</fullName>
    </submittedName>
</protein>
<proteinExistence type="predicted"/>